<sequence>MVLVKHSEHKAVDGPADYFTGNVTIDSMFQPEGDRSYSSAIVNFEASARTTWHTHPKGQTLMILSGEGRAQIEGQEIFKLEPGDVVWFPANVRHWHGAAPDQAMSHVAITGESNGKVVDWMEHVTDQDYLGKGV</sequence>
<dbReference type="PANTHER" id="PTHR43698">
    <property type="entry name" value="RIBD C-TERMINAL DOMAIN CONTAINING PROTEIN"/>
    <property type="match status" value="1"/>
</dbReference>
<evidence type="ECO:0000259" key="1">
    <source>
        <dbReference type="Pfam" id="PF07883"/>
    </source>
</evidence>
<dbReference type="STRING" id="28885.EI16_01910"/>
<keyword evidence="3" id="KW-1185">Reference proteome</keyword>
<evidence type="ECO:0000313" key="3">
    <source>
        <dbReference type="Proteomes" id="UP000027341"/>
    </source>
</evidence>
<dbReference type="AlphaFoldDB" id="A0A066ZS36"/>
<dbReference type="Pfam" id="PF07883">
    <property type="entry name" value="Cupin_2"/>
    <property type="match status" value="1"/>
</dbReference>
<reference evidence="2 3" key="1">
    <citation type="submission" date="2014-04" db="EMBL/GenBank/DDBJ databases">
        <title>Draft genome sequence of Hydrogenovibrio marinus MH-110, a model organism for aerobic H2 metabolism.</title>
        <authorList>
            <person name="Cha H.J."/>
            <person name="Jo B.H."/>
            <person name="Hwang B.H."/>
        </authorList>
    </citation>
    <scope>NUCLEOTIDE SEQUENCE [LARGE SCALE GENOMIC DNA]</scope>
    <source>
        <strain evidence="2 3">MH-110</strain>
    </source>
</reference>
<dbReference type="SUPFAM" id="SSF51182">
    <property type="entry name" value="RmlC-like cupins"/>
    <property type="match status" value="1"/>
</dbReference>
<gene>
    <name evidence="2" type="ORF">EI16_01910</name>
</gene>
<dbReference type="CDD" id="cd02233">
    <property type="entry name" value="cupin_HNL-like"/>
    <property type="match status" value="1"/>
</dbReference>
<dbReference type="PANTHER" id="PTHR43698:SF1">
    <property type="entry name" value="BLL4564 PROTEIN"/>
    <property type="match status" value="1"/>
</dbReference>
<dbReference type="InterPro" id="IPR047263">
    <property type="entry name" value="HNL-like_cupin"/>
</dbReference>
<feature type="domain" description="Cupin type-2" evidence="1">
    <location>
        <begin position="41"/>
        <end position="105"/>
    </location>
</feature>
<organism evidence="2 3">
    <name type="scientific">Hydrogenovibrio marinus</name>
    <dbReference type="NCBI Taxonomy" id="28885"/>
    <lineage>
        <taxon>Bacteria</taxon>
        <taxon>Pseudomonadati</taxon>
        <taxon>Pseudomonadota</taxon>
        <taxon>Gammaproteobacteria</taxon>
        <taxon>Thiotrichales</taxon>
        <taxon>Piscirickettsiaceae</taxon>
        <taxon>Hydrogenovibrio</taxon>
    </lineage>
</organism>
<dbReference type="InterPro" id="IPR014710">
    <property type="entry name" value="RmlC-like_jellyroll"/>
</dbReference>
<accession>A0A066ZS36</accession>
<dbReference type="InterPro" id="IPR011051">
    <property type="entry name" value="RmlC_Cupin_sf"/>
</dbReference>
<evidence type="ECO:0000313" key="2">
    <source>
        <dbReference type="EMBL" id="KDN95089.1"/>
    </source>
</evidence>
<dbReference type="Gene3D" id="2.60.120.10">
    <property type="entry name" value="Jelly Rolls"/>
    <property type="match status" value="1"/>
</dbReference>
<dbReference type="EMBL" id="JMIU01000001">
    <property type="protein sequence ID" value="KDN95089.1"/>
    <property type="molecule type" value="Genomic_DNA"/>
</dbReference>
<comment type="caution">
    <text evidence="2">The sequence shown here is derived from an EMBL/GenBank/DDBJ whole genome shotgun (WGS) entry which is preliminary data.</text>
</comment>
<name>A0A066ZS36_HYDMR</name>
<proteinExistence type="predicted"/>
<dbReference type="Proteomes" id="UP000027341">
    <property type="component" value="Unassembled WGS sequence"/>
</dbReference>
<protein>
    <recommendedName>
        <fullName evidence="1">Cupin type-2 domain-containing protein</fullName>
    </recommendedName>
</protein>
<dbReference type="InterPro" id="IPR013096">
    <property type="entry name" value="Cupin_2"/>
</dbReference>